<gene>
    <name evidence="1" type="ORF">SAMN05661010_00026</name>
</gene>
<reference evidence="1 2" key="1">
    <citation type="submission" date="2016-10" db="EMBL/GenBank/DDBJ databases">
        <authorList>
            <person name="de Groot N.N."/>
        </authorList>
    </citation>
    <scope>NUCLEOTIDE SEQUENCE [LARGE SCALE GENOMIC DNA]</scope>
    <source>
        <strain evidence="1 2">DSM 14789</strain>
    </source>
</reference>
<protein>
    <recommendedName>
        <fullName evidence="3">Methyltransferase domain-containing protein</fullName>
    </recommendedName>
</protein>
<sequence>MNQPAPGSTFDSHWLRLREAADRAARSTTLTRRAGAWLEKRHASEGVFSLMDLGSGNGSNLEFLAPRLPGHQRWRLIDHDSHLLAQATGRFHQLHDADGNAIELIGDCRDLADLNTLSLEDYDLICASALFDLVSRDWLARLADACVACNAAVLFTLSVNGEWHFIDRQDQPCDNAEDRWVRQLIDAHQQRDKGFGPALGGSAPTALSEAFTQRGYRVANAPSPWRLLAGHTESVTLGQALLEGWDQAAREQAPQCAERITAWFQSRSTALESGALGLWVGHDDVFAYPPDTPDEAA</sequence>
<keyword evidence="2" id="KW-1185">Reference proteome</keyword>
<dbReference type="InterPro" id="IPR029063">
    <property type="entry name" value="SAM-dependent_MTases_sf"/>
</dbReference>
<dbReference type="Proteomes" id="UP000198654">
    <property type="component" value="Unassembled WGS sequence"/>
</dbReference>
<evidence type="ECO:0000313" key="1">
    <source>
        <dbReference type="EMBL" id="SDK77125.1"/>
    </source>
</evidence>
<proteinExistence type="predicted"/>
<name>A0A1G9EM82_9GAMM</name>
<evidence type="ECO:0008006" key="3">
    <source>
        <dbReference type="Google" id="ProtNLM"/>
    </source>
</evidence>
<dbReference type="RefSeq" id="WP_089724335.1">
    <property type="nucleotide sequence ID" value="NZ_FNGI01000001.1"/>
</dbReference>
<dbReference type="OrthoDB" id="7273451at2"/>
<dbReference type="AlphaFoldDB" id="A0A1G9EM82"/>
<dbReference type="EMBL" id="FNGI01000001">
    <property type="protein sequence ID" value="SDK77125.1"/>
    <property type="molecule type" value="Genomic_DNA"/>
</dbReference>
<evidence type="ECO:0000313" key="2">
    <source>
        <dbReference type="Proteomes" id="UP000198654"/>
    </source>
</evidence>
<accession>A0A1G9EM82</accession>
<dbReference type="Gene3D" id="3.40.50.150">
    <property type="entry name" value="Vaccinia Virus protein VP39"/>
    <property type="match status" value="1"/>
</dbReference>
<organism evidence="1 2">
    <name type="scientific">Modicisalibacter muralis</name>
    <dbReference type="NCBI Taxonomy" id="119000"/>
    <lineage>
        <taxon>Bacteria</taxon>
        <taxon>Pseudomonadati</taxon>
        <taxon>Pseudomonadota</taxon>
        <taxon>Gammaproteobacteria</taxon>
        <taxon>Oceanospirillales</taxon>
        <taxon>Halomonadaceae</taxon>
        <taxon>Modicisalibacter</taxon>
    </lineage>
</organism>
<dbReference type="STRING" id="119000.SAMN05661010_00026"/>
<dbReference type="SUPFAM" id="SSF53335">
    <property type="entry name" value="S-adenosyl-L-methionine-dependent methyltransferases"/>
    <property type="match status" value="1"/>
</dbReference>